<dbReference type="SUPFAM" id="SSF53795">
    <property type="entry name" value="PEP carboxykinase-like"/>
    <property type="match status" value="1"/>
</dbReference>
<dbReference type="HOGENOM" id="CLU_052030_2_1_5"/>
<dbReference type="Gene3D" id="3.40.50.300">
    <property type="entry name" value="P-loop containing nucleotide triphosphate hydrolases"/>
    <property type="match status" value="1"/>
</dbReference>
<dbReference type="STRING" id="426355.Mrad2831_3087"/>
<dbReference type="OrthoDB" id="8326226at2"/>
<dbReference type="Pfam" id="PF07475">
    <property type="entry name" value="Hpr_kinase_C"/>
    <property type="match status" value="1"/>
</dbReference>
<accession>B1M5N9</accession>
<protein>
    <submittedName>
        <fullName evidence="2">HPr kinase</fullName>
    </submittedName>
</protein>
<dbReference type="eggNOG" id="COG1493">
    <property type="taxonomic scope" value="Bacteria"/>
</dbReference>
<evidence type="ECO:0000313" key="2">
    <source>
        <dbReference type="EMBL" id="ACB25069.1"/>
    </source>
</evidence>
<keyword evidence="2" id="KW-0808">Transferase</keyword>
<dbReference type="GO" id="GO:0006109">
    <property type="term" value="P:regulation of carbohydrate metabolic process"/>
    <property type="evidence" value="ECO:0007669"/>
    <property type="project" value="InterPro"/>
</dbReference>
<sequence>MVTLHGACIALRAAGILIRGPSGAGKSSLALLLAAAPDGAFVADDRVVCAIRDGRLTASAHPALVGRVEVRGQGILSAVDLGLDVRPEAVLHLAVDLVETASRLPDPPADADILGAAVPRLVLDRGVRAAGLAPLLVRAALRKLRP</sequence>
<dbReference type="RefSeq" id="WP_012320035.1">
    <property type="nucleotide sequence ID" value="NC_010505.1"/>
</dbReference>
<evidence type="ECO:0000259" key="1">
    <source>
        <dbReference type="Pfam" id="PF07475"/>
    </source>
</evidence>
<dbReference type="Proteomes" id="UP000006589">
    <property type="component" value="Chromosome"/>
</dbReference>
<proteinExistence type="predicted"/>
<keyword evidence="2" id="KW-0418">Kinase</keyword>
<dbReference type="GO" id="GO:0000155">
    <property type="term" value="F:phosphorelay sensor kinase activity"/>
    <property type="evidence" value="ECO:0007669"/>
    <property type="project" value="InterPro"/>
</dbReference>
<dbReference type="InterPro" id="IPR011104">
    <property type="entry name" value="Hpr_kin/Pase_C"/>
</dbReference>
<dbReference type="GeneID" id="6139133"/>
<feature type="domain" description="HPr kinase/phosphorylase C-terminal" evidence="1">
    <location>
        <begin position="3"/>
        <end position="123"/>
    </location>
</feature>
<dbReference type="AlphaFoldDB" id="B1M5N9"/>
<dbReference type="EMBL" id="CP001001">
    <property type="protein sequence ID" value="ACB25069.1"/>
    <property type="molecule type" value="Genomic_DNA"/>
</dbReference>
<reference evidence="2 3" key="1">
    <citation type="submission" date="2008-03" db="EMBL/GenBank/DDBJ databases">
        <title>Complete sequence of chromosome of Methylobacterium radiotolerans JCM 2831.</title>
        <authorList>
            <consortium name="US DOE Joint Genome Institute"/>
            <person name="Copeland A."/>
            <person name="Lucas S."/>
            <person name="Lapidus A."/>
            <person name="Glavina del Rio T."/>
            <person name="Dalin E."/>
            <person name="Tice H."/>
            <person name="Bruce D."/>
            <person name="Goodwin L."/>
            <person name="Pitluck S."/>
            <person name="Kiss H."/>
            <person name="Brettin T."/>
            <person name="Detter J.C."/>
            <person name="Han C."/>
            <person name="Kuske C.R."/>
            <person name="Schmutz J."/>
            <person name="Larimer F."/>
            <person name="Land M."/>
            <person name="Hauser L."/>
            <person name="Kyrpides N."/>
            <person name="Mikhailova N."/>
            <person name="Marx C.J."/>
            <person name="Richardson P."/>
        </authorList>
    </citation>
    <scope>NUCLEOTIDE SEQUENCE [LARGE SCALE GENOMIC DNA]</scope>
    <source>
        <strain evidence="3">ATCC 27329 / DSM 1819 / JCM 2831 / NBRC 15690 / NCIMB 10815 / 0-1</strain>
    </source>
</reference>
<dbReference type="InterPro" id="IPR027417">
    <property type="entry name" value="P-loop_NTPase"/>
</dbReference>
<dbReference type="GO" id="GO:0005524">
    <property type="term" value="F:ATP binding"/>
    <property type="evidence" value="ECO:0007669"/>
    <property type="project" value="InterPro"/>
</dbReference>
<name>B1M5N9_METRJ</name>
<gene>
    <name evidence="2" type="ordered locus">Mrad2831_3087</name>
</gene>
<dbReference type="KEGG" id="mrd:Mrad2831_3087"/>
<dbReference type="PATRIC" id="fig|426355.14.peg.3155"/>
<evidence type="ECO:0000313" key="3">
    <source>
        <dbReference type="Proteomes" id="UP000006589"/>
    </source>
</evidence>
<organism evidence="2 3">
    <name type="scientific">Methylobacterium radiotolerans (strain ATCC 27329 / DSM 1819 / JCM 2831 / NBRC 15690 / NCIMB 10815 / 0-1)</name>
    <dbReference type="NCBI Taxonomy" id="426355"/>
    <lineage>
        <taxon>Bacteria</taxon>
        <taxon>Pseudomonadati</taxon>
        <taxon>Pseudomonadota</taxon>
        <taxon>Alphaproteobacteria</taxon>
        <taxon>Hyphomicrobiales</taxon>
        <taxon>Methylobacteriaceae</taxon>
        <taxon>Methylobacterium</taxon>
    </lineage>
</organism>